<dbReference type="PANTHER" id="PTHR30383">
    <property type="entry name" value="THIOESTERASE 1/PROTEASE 1/LYSOPHOSPHOLIPASE L1"/>
    <property type="match status" value="1"/>
</dbReference>
<feature type="signal peptide" evidence="1">
    <location>
        <begin position="1"/>
        <end position="18"/>
    </location>
</feature>
<keyword evidence="1" id="KW-0732">Signal</keyword>
<proteinExistence type="predicted"/>
<dbReference type="PANTHER" id="PTHR30383:SF5">
    <property type="entry name" value="SGNH HYDROLASE-TYPE ESTERASE DOMAIN-CONTAINING PROTEIN"/>
    <property type="match status" value="1"/>
</dbReference>
<dbReference type="AlphaFoldDB" id="A0A6H0XVN5"/>
<dbReference type="EMBL" id="CP051141">
    <property type="protein sequence ID" value="QIW98678.1"/>
    <property type="molecule type" value="Genomic_DNA"/>
</dbReference>
<dbReference type="OrthoDB" id="3915838at2759"/>
<keyword evidence="4" id="KW-1185">Reference proteome</keyword>
<protein>
    <recommendedName>
        <fullName evidence="2">SGNH hydrolase-type esterase domain-containing protein</fullName>
    </recommendedName>
</protein>
<evidence type="ECO:0000313" key="4">
    <source>
        <dbReference type="Proteomes" id="UP000503462"/>
    </source>
</evidence>
<organism evidence="3 4">
    <name type="scientific">Peltaster fructicola</name>
    <dbReference type="NCBI Taxonomy" id="286661"/>
    <lineage>
        <taxon>Eukaryota</taxon>
        <taxon>Fungi</taxon>
        <taxon>Dikarya</taxon>
        <taxon>Ascomycota</taxon>
        <taxon>Pezizomycotina</taxon>
        <taxon>Dothideomycetes</taxon>
        <taxon>Dothideomycetes incertae sedis</taxon>
        <taxon>Peltaster</taxon>
    </lineage>
</organism>
<name>A0A6H0XVN5_9PEZI</name>
<reference evidence="3 4" key="1">
    <citation type="journal article" date="2016" name="Sci. Rep.">
        <title>Peltaster fructicola genome reveals evolution from an invasive phytopathogen to an ectophytic parasite.</title>
        <authorList>
            <person name="Xu C."/>
            <person name="Chen H."/>
            <person name="Gleason M.L."/>
            <person name="Xu J.R."/>
            <person name="Liu H."/>
            <person name="Zhang R."/>
            <person name="Sun G."/>
        </authorList>
    </citation>
    <scope>NUCLEOTIDE SEQUENCE [LARGE SCALE GENOMIC DNA]</scope>
    <source>
        <strain evidence="3 4">LNHT1506</strain>
    </source>
</reference>
<sequence length="349" mass="37037">MALRSVVVALCLGTYALSSSLPSFDPHVGALIPRVFPADFQLKVLCLGDSITVGIGDGHPILQGLNNGYRLDLYNFLMNAGVSPQFVGSQVSGTDNPQPHNEGYGGAVINYISDQLKAGGSLAQQPNLILIHAGTNDNDYEDPTNPATLHSGTPGRLGDMLDYILHQAPNAVVLVAQIIQNKNFNGTAQVFTNDFNAAIPGIVAQRCMRGFKVRVVDMSMIGGDEMMDALHPLPQGYQDMANRWSSAILGIPGSWWSTSSSGATGATLEHCARDTATFSPALCGNVVGLGLQANGDVLLCRSGTSRTLSQPGLGYLALVFSLLILMVMDGQSISGLITHRFQEDSYLVD</sequence>
<gene>
    <name evidence="3" type="ORF">AMS68_004196</name>
</gene>
<dbReference type="Proteomes" id="UP000503462">
    <property type="component" value="Chromosome 3"/>
</dbReference>
<evidence type="ECO:0000259" key="2">
    <source>
        <dbReference type="Pfam" id="PF13472"/>
    </source>
</evidence>
<accession>A0A6H0XVN5</accession>
<dbReference type="InterPro" id="IPR051532">
    <property type="entry name" value="Ester_Hydrolysis_Enzymes"/>
</dbReference>
<dbReference type="SUPFAM" id="SSF52266">
    <property type="entry name" value="SGNH hydrolase"/>
    <property type="match status" value="1"/>
</dbReference>
<feature type="chain" id="PRO_5026120280" description="SGNH hydrolase-type esterase domain-containing protein" evidence="1">
    <location>
        <begin position="19"/>
        <end position="349"/>
    </location>
</feature>
<dbReference type="InterPro" id="IPR036514">
    <property type="entry name" value="SGNH_hydro_sf"/>
</dbReference>
<feature type="domain" description="SGNH hydrolase-type esterase" evidence="2">
    <location>
        <begin position="46"/>
        <end position="238"/>
    </location>
</feature>
<evidence type="ECO:0000313" key="3">
    <source>
        <dbReference type="EMBL" id="QIW98678.1"/>
    </source>
</evidence>
<dbReference type="CDD" id="cd01833">
    <property type="entry name" value="XynB_like"/>
    <property type="match status" value="1"/>
</dbReference>
<evidence type="ECO:0000256" key="1">
    <source>
        <dbReference type="SAM" id="SignalP"/>
    </source>
</evidence>
<dbReference type="GO" id="GO:0004622">
    <property type="term" value="F:phosphatidylcholine lysophospholipase activity"/>
    <property type="evidence" value="ECO:0007669"/>
    <property type="project" value="TreeGrafter"/>
</dbReference>
<dbReference type="InterPro" id="IPR013830">
    <property type="entry name" value="SGNH_hydro"/>
</dbReference>
<dbReference type="Gene3D" id="3.40.50.1110">
    <property type="entry name" value="SGNH hydrolase"/>
    <property type="match status" value="1"/>
</dbReference>
<dbReference type="Pfam" id="PF13472">
    <property type="entry name" value="Lipase_GDSL_2"/>
    <property type="match status" value="1"/>
</dbReference>